<dbReference type="AlphaFoldDB" id="A0A1E2RVB4"/>
<organism evidence="1 2">
    <name type="scientific">Methyloligella halotolerans</name>
    <dbReference type="NCBI Taxonomy" id="1177755"/>
    <lineage>
        <taxon>Bacteria</taxon>
        <taxon>Pseudomonadati</taxon>
        <taxon>Pseudomonadota</taxon>
        <taxon>Alphaproteobacteria</taxon>
        <taxon>Hyphomicrobiales</taxon>
        <taxon>Hyphomicrobiaceae</taxon>
        <taxon>Methyloligella</taxon>
    </lineage>
</organism>
<dbReference type="STRING" id="1177755.A7A08_03014"/>
<keyword evidence="2" id="KW-1185">Reference proteome</keyword>
<accession>A0A1E2RVB4</accession>
<sequence length="64" mass="7236">MSEGRLTYRIEVWPDDASEIHETLASASEPKVAHAAYEEALRQRPGRFVVLRKKGRVLAKSRDG</sequence>
<protein>
    <submittedName>
        <fullName evidence="1">Uncharacterized protein</fullName>
    </submittedName>
</protein>
<comment type="caution">
    <text evidence="1">The sequence shown here is derived from an EMBL/GenBank/DDBJ whole genome shotgun (WGS) entry which is preliminary data.</text>
</comment>
<dbReference type="EMBL" id="MASI01000010">
    <property type="protein sequence ID" value="ODA66161.1"/>
    <property type="molecule type" value="Genomic_DNA"/>
</dbReference>
<evidence type="ECO:0000313" key="2">
    <source>
        <dbReference type="Proteomes" id="UP000095087"/>
    </source>
</evidence>
<evidence type="ECO:0000313" key="1">
    <source>
        <dbReference type="EMBL" id="ODA66161.1"/>
    </source>
</evidence>
<name>A0A1E2RVB4_9HYPH</name>
<gene>
    <name evidence="1" type="ORF">A7A08_03014</name>
</gene>
<reference evidence="1 2" key="1">
    <citation type="submission" date="2016-07" db="EMBL/GenBank/DDBJ databases">
        <title>Draft genome sequence of Methyloligella halotolerans C2T (VKM B-2706T=CCUG 61687T=DSM 25045T), a halotolerant polyhydroxybutyrate accumulating methylotroph.</title>
        <authorList>
            <person name="Vasilenko O.V."/>
            <person name="Doronina N.V."/>
            <person name="Poroshina M.N."/>
            <person name="Tarlachkov S.V."/>
            <person name="Trotsenko Y.A."/>
        </authorList>
    </citation>
    <scope>NUCLEOTIDE SEQUENCE [LARGE SCALE GENOMIC DNA]</scope>
    <source>
        <strain evidence="1 2">VKM B-2706</strain>
    </source>
</reference>
<dbReference type="RefSeq" id="WP_069096147.1">
    <property type="nucleotide sequence ID" value="NZ_MASI01000010.1"/>
</dbReference>
<dbReference type="Proteomes" id="UP000095087">
    <property type="component" value="Unassembled WGS sequence"/>
</dbReference>
<proteinExistence type="predicted"/>